<keyword evidence="2" id="KW-1185">Reference proteome</keyword>
<protein>
    <submittedName>
        <fullName evidence="1">Uncharacterized protein</fullName>
    </submittedName>
</protein>
<dbReference type="EMBL" id="CP001692">
    <property type="protein sequence ID" value="ADQ68820.1"/>
    <property type="molecule type" value="Genomic_DNA"/>
</dbReference>
<geneLocation type="plasmid" evidence="1 2">
    <name>pHBOR02</name>
</geneLocation>
<dbReference type="Proteomes" id="UP000006663">
    <property type="component" value="Plasmid pHBOR02"/>
</dbReference>
<organism evidence="1 2">
    <name type="scientific">Halogeometricum borinquense (strain ATCC 700274 / DSM 11551 / JCM 10706 / KCTC 4070 / PR3)</name>
    <dbReference type="NCBI Taxonomy" id="469382"/>
    <lineage>
        <taxon>Archaea</taxon>
        <taxon>Methanobacteriati</taxon>
        <taxon>Methanobacteriota</taxon>
        <taxon>Stenosarchaea group</taxon>
        <taxon>Halobacteria</taxon>
        <taxon>Halobacteriales</taxon>
        <taxon>Haloferacaceae</taxon>
        <taxon>Halogeometricum</taxon>
    </lineage>
</organism>
<name>E4NVD6_HALBP</name>
<dbReference type="KEGG" id="hbo:Hbor_32900"/>
<keyword evidence="1" id="KW-0614">Plasmid</keyword>
<accession>E4NVD6</accession>
<sequence>MAKHVTGAGFPTFIGPPFHMLRVASFRQTLWGNTFGRHTVALAASEVEALDDSE</sequence>
<dbReference type="HOGENOM" id="CLU_3038927_0_0_2"/>
<dbReference type="AlphaFoldDB" id="E4NVD6"/>
<evidence type="ECO:0000313" key="1">
    <source>
        <dbReference type="EMBL" id="ADQ68820.1"/>
    </source>
</evidence>
<evidence type="ECO:0000313" key="2">
    <source>
        <dbReference type="Proteomes" id="UP000006663"/>
    </source>
</evidence>
<gene>
    <name evidence="1" type="ordered locus">Hbor_32900</name>
</gene>
<proteinExistence type="predicted"/>
<reference evidence="2" key="1">
    <citation type="journal article" date="2009" name="Stand. Genomic Sci.">
        <title>Complete genome sequence of Halogeometricum borinquense type strain (PR3).</title>
        <authorList>
            <person name="Malfatti S."/>
            <person name="Tindall B.J."/>
            <person name="Schneider S."/>
            <person name="Fahnrich R."/>
            <person name="Lapidus A."/>
            <person name="Labuttii K."/>
            <person name="Copeland A."/>
            <person name="Glavina Del Rio T."/>
            <person name="Nolan M."/>
            <person name="Chen F."/>
            <person name="Lucas S."/>
            <person name="Tice H."/>
            <person name="Cheng J.F."/>
            <person name="Bruce D."/>
            <person name="Goodwin L."/>
            <person name="Pitluck S."/>
            <person name="Anderson I."/>
            <person name="Pati A."/>
            <person name="Ivanova N."/>
            <person name="Mavromatis K."/>
            <person name="Chen A."/>
            <person name="Palaniappan K."/>
            <person name="D'haeseleer P."/>
            <person name="Goker M."/>
            <person name="Bristow J."/>
            <person name="Eisen J.A."/>
            <person name="Markowitz V."/>
            <person name="Hugenholtz P."/>
            <person name="Kyrpides N.C."/>
            <person name="Klenk H.P."/>
            <person name="Chain P."/>
        </authorList>
    </citation>
    <scope>NUCLEOTIDE SEQUENCE [LARGE SCALE GENOMIC DNA]</scope>
    <source>
        <strain evidence="2">ATCC 700274 / DSM 11551 / JCM 10706 / KCTC 4070 / PR3</strain>
        <plasmid evidence="2">pHBOR02</plasmid>
    </source>
</reference>